<sequence>MRKITLLLLLIMGSSAIAQRVEPTFVWSNKSNYQINGEDAVTFKPGDAITIEMTYTMGSTGGVQDAFDFILAGLQDEAIANHDVVNGVWANETVAQPNDYAYPGAGTGGVVTANYTIPADAELSSANATLTYRILTYLAYTPDGGSTIYGGDNASDPTLVYIRSQAEIDAILSTEDFNKNKLQSFYSASKDAIVIKDRIDSGYSIYNLLGQEVLEGEIANAEEISVASLKSGLYILSTKEGTLKFVK</sequence>
<proteinExistence type="predicted"/>
<dbReference type="Proteomes" id="UP000746690">
    <property type="component" value="Unassembled WGS sequence"/>
</dbReference>
<reference evidence="3 4" key="1">
    <citation type="submission" date="2020-04" db="EMBL/GenBank/DDBJ databases">
        <title>A Flavivirga sp. nov.</title>
        <authorList>
            <person name="Sun X."/>
        </authorList>
    </citation>
    <scope>NUCLEOTIDE SEQUENCE [LARGE SCALE GENOMIC DNA]</scope>
    <source>
        <strain evidence="3 4">Y03</strain>
    </source>
</reference>
<organism evidence="3 4">
    <name type="scientific">Flavivirga algicola</name>
    <dbReference type="NCBI Taxonomy" id="2729136"/>
    <lineage>
        <taxon>Bacteria</taxon>
        <taxon>Pseudomonadati</taxon>
        <taxon>Bacteroidota</taxon>
        <taxon>Flavobacteriia</taxon>
        <taxon>Flavobacteriales</taxon>
        <taxon>Flavobacteriaceae</taxon>
        <taxon>Flavivirga</taxon>
    </lineage>
</organism>
<evidence type="ECO:0000256" key="2">
    <source>
        <dbReference type="SAM" id="SignalP"/>
    </source>
</evidence>
<feature type="chain" id="PRO_5047190207" evidence="2">
    <location>
        <begin position="19"/>
        <end position="247"/>
    </location>
</feature>
<keyword evidence="4" id="KW-1185">Reference proteome</keyword>
<dbReference type="InterPro" id="IPR026444">
    <property type="entry name" value="Secre_tail"/>
</dbReference>
<comment type="caution">
    <text evidence="3">The sequence shown here is derived from an EMBL/GenBank/DDBJ whole genome shotgun (WGS) entry which is preliminary data.</text>
</comment>
<name>A0ABX1RZY2_9FLAO</name>
<evidence type="ECO:0000313" key="3">
    <source>
        <dbReference type="EMBL" id="NMH88188.1"/>
    </source>
</evidence>
<dbReference type="RefSeq" id="WP_169673494.1">
    <property type="nucleotide sequence ID" value="NZ_JABBHF010000006.1"/>
</dbReference>
<evidence type="ECO:0000256" key="1">
    <source>
        <dbReference type="ARBA" id="ARBA00022729"/>
    </source>
</evidence>
<keyword evidence="1 2" id="KW-0732">Signal</keyword>
<accession>A0ABX1RZY2</accession>
<feature type="signal peptide" evidence="2">
    <location>
        <begin position="1"/>
        <end position="18"/>
    </location>
</feature>
<dbReference type="NCBIfam" id="TIGR04183">
    <property type="entry name" value="Por_Secre_tail"/>
    <property type="match status" value="1"/>
</dbReference>
<protein>
    <submittedName>
        <fullName evidence="3">T9SS type A sorting domain-containing protein</fullName>
    </submittedName>
</protein>
<gene>
    <name evidence="3" type="ORF">HHX25_11785</name>
</gene>
<evidence type="ECO:0000313" key="4">
    <source>
        <dbReference type="Proteomes" id="UP000746690"/>
    </source>
</evidence>
<dbReference type="EMBL" id="JABBHF010000006">
    <property type="protein sequence ID" value="NMH88188.1"/>
    <property type="molecule type" value="Genomic_DNA"/>
</dbReference>